<dbReference type="OrthoDB" id="2190879at2759"/>
<evidence type="ECO:0000313" key="2">
    <source>
        <dbReference type="Proteomes" id="UP000740883"/>
    </source>
</evidence>
<accession>A0A9P6GVC6</accession>
<protein>
    <recommendedName>
        <fullName evidence="3">Reverse transcriptase domain-containing protein</fullName>
    </recommendedName>
</protein>
<evidence type="ECO:0008006" key="3">
    <source>
        <dbReference type="Google" id="ProtNLM"/>
    </source>
</evidence>
<keyword evidence="2" id="KW-1185">Reference proteome</keyword>
<gene>
    <name evidence="1" type="ORF">NGRA_3127</name>
</gene>
<dbReference type="AlphaFoldDB" id="A0A9P6GVC6"/>
<evidence type="ECO:0000313" key="1">
    <source>
        <dbReference type="EMBL" id="KAF9760562.1"/>
    </source>
</evidence>
<feature type="non-terminal residue" evidence="1">
    <location>
        <position position="104"/>
    </location>
</feature>
<reference evidence="1 2" key="1">
    <citation type="journal article" date="2020" name="Genome Biol. Evol.">
        <title>Comparative genomics of strictly vertically transmitted, feminizing microsporidia endosymbionts of amphipod crustaceans.</title>
        <authorList>
            <person name="Cormier A."/>
            <person name="Chebbi M.A."/>
            <person name="Giraud I."/>
            <person name="Wattier R."/>
            <person name="Teixeira M."/>
            <person name="Gilbert C."/>
            <person name="Rigaud T."/>
            <person name="Cordaux R."/>
        </authorList>
    </citation>
    <scope>NUCLEOTIDE SEQUENCE [LARGE SCALE GENOMIC DNA]</scope>
    <source>
        <strain evidence="1 2">Ou3-Ou53</strain>
    </source>
</reference>
<dbReference type="EMBL" id="SBJO01000600">
    <property type="protein sequence ID" value="KAF9760562.1"/>
    <property type="molecule type" value="Genomic_DNA"/>
</dbReference>
<dbReference type="Proteomes" id="UP000740883">
    <property type="component" value="Unassembled WGS sequence"/>
</dbReference>
<name>A0A9P6GVC6_9MICR</name>
<comment type="caution">
    <text evidence="1">The sequence shown here is derived from an EMBL/GenBank/DDBJ whole genome shotgun (WGS) entry which is preliminary data.</text>
</comment>
<proteinExistence type="predicted"/>
<organism evidence="1 2">
    <name type="scientific">Nosema granulosis</name>
    <dbReference type="NCBI Taxonomy" id="83296"/>
    <lineage>
        <taxon>Eukaryota</taxon>
        <taxon>Fungi</taxon>
        <taxon>Fungi incertae sedis</taxon>
        <taxon>Microsporidia</taxon>
        <taxon>Nosematidae</taxon>
        <taxon>Nosema</taxon>
    </lineage>
</organism>
<sequence length="104" mass="11964">MLPCWKAAGIDRIFNYFIKKIDSLHSLMYAVIKEICLKGETQEEWFYRGITYLIPKGTPMSGKDFRPITCMSNLYKLTTKCVTSVIQMTVEQRGLLSENQMGTV</sequence>